<evidence type="ECO:0000256" key="1">
    <source>
        <dbReference type="SAM" id="MobiDB-lite"/>
    </source>
</evidence>
<dbReference type="EMBL" id="PDVP01000013">
    <property type="protein sequence ID" value="PHP65714.1"/>
    <property type="molecule type" value="Genomic_DNA"/>
</dbReference>
<dbReference type="RefSeq" id="WP_099307740.1">
    <property type="nucleotide sequence ID" value="NZ_PDVP01000013.1"/>
</dbReference>
<dbReference type="Proteomes" id="UP000221168">
    <property type="component" value="Unassembled WGS sequence"/>
</dbReference>
<sequence length="133" mass="15069">MAQKSKDIRRLVRLTGQLENLNKAHSAHLAGRISAVEADLQALDALAQGPSLAMDLFPDMFVRKQTELKTEKSRLVAERDRVERDRKRRERQKEKLGERLAEAEHEAESSSQEENGNDWAARSGRSGTSFRQA</sequence>
<keyword evidence="3" id="KW-1185">Reference proteome</keyword>
<evidence type="ECO:0000313" key="3">
    <source>
        <dbReference type="Proteomes" id="UP000221168"/>
    </source>
</evidence>
<accession>A0A2G1QJS9</accession>
<organism evidence="2 3">
    <name type="scientific">Zhengella mangrovi</name>
    <dbReference type="NCBI Taxonomy" id="1982044"/>
    <lineage>
        <taxon>Bacteria</taxon>
        <taxon>Pseudomonadati</taxon>
        <taxon>Pseudomonadota</taxon>
        <taxon>Alphaproteobacteria</taxon>
        <taxon>Hyphomicrobiales</taxon>
        <taxon>Notoacmeibacteraceae</taxon>
        <taxon>Zhengella</taxon>
    </lineage>
</organism>
<proteinExistence type="predicted"/>
<protein>
    <recommendedName>
        <fullName evidence="4">Flagellar export protein FliJ</fullName>
    </recommendedName>
</protein>
<comment type="caution">
    <text evidence="2">The sequence shown here is derived from an EMBL/GenBank/DDBJ whole genome shotgun (WGS) entry which is preliminary data.</text>
</comment>
<feature type="region of interest" description="Disordered" evidence="1">
    <location>
        <begin position="68"/>
        <end position="133"/>
    </location>
</feature>
<gene>
    <name evidence="2" type="ORF">CSC94_17860</name>
</gene>
<evidence type="ECO:0008006" key="4">
    <source>
        <dbReference type="Google" id="ProtNLM"/>
    </source>
</evidence>
<dbReference type="AlphaFoldDB" id="A0A2G1QJS9"/>
<name>A0A2G1QJS9_9HYPH</name>
<feature type="compositionally biased region" description="Basic and acidic residues" evidence="1">
    <location>
        <begin position="68"/>
        <end position="108"/>
    </location>
</feature>
<evidence type="ECO:0000313" key="2">
    <source>
        <dbReference type="EMBL" id="PHP65714.1"/>
    </source>
</evidence>
<reference evidence="2 3" key="1">
    <citation type="submission" date="2017-10" db="EMBL/GenBank/DDBJ databases">
        <title>Sedimentibacterium mangrovi gen. nov., sp. nov., a novel member of family Phyllobacteriacea isolated from mangrove sediment.</title>
        <authorList>
            <person name="Liao H."/>
            <person name="Tian Y."/>
        </authorList>
    </citation>
    <scope>NUCLEOTIDE SEQUENCE [LARGE SCALE GENOMIC DNA]</scope>
    <source>
        <strain evidence="2 3">X9-2-2</strain>
    </source>
</reference>